<protein>
    <submittedName>
        <fullName evidence="1">Uncharacterized protein</fullName>
    </submittedName>
</protein>
<gene>
    <name evidence="1" type="ORF">HJG60_011582</name>
</gene>
<proteinExistence type="predicted"/>
<reference evidence="1 2" key="1">
    <citation type="journal article" date="2020" name="Nature">
        <title>Six reference-quality genomes reveal evolution of bat adaptations.</title>
        <authorList>
            <person name="Jebb D."/>
            <person name="Huang Z."/>
            <person name="Pippel M."/>
            <person name="Hughes G.M."/>
            <person name="Lavrichenko K."/>
            <person name="Devanna P."/>
            <person name="Winkler S."/>
            <person name="Jermiin L.S."/>
            <person name="Skirmuntt E.C."/>
            <person name="Katzourakis A."/>
            <person name="Burkitt-Gray L."/>
            <person name="Ray D.A."/>
            <person name="Sullivan K.A.M."/>
            <person name="Roscito J.G."/>
            <person name="Kirilenko B.M."/>
            <person name="Davalos L.M."/>
            <person name="Corthals A.P."/>
            <person name="Power M.L."/>
            <person name="Jones G."/>
            <person name="Ransome R.D."/>
            <person name="Dechmann D.K.N."/>
            <person name="Locatelli A.G."/>
            <person name="Puechmaille S.J."/>
            <person name="Fedrigo O."/>
            <person name="Jarvis E.D."/>
            <person name="Hiller M."/>
            <person name="Vernes S.C."/>
            <person name="Myers E.W."/>
            <person name="Teeling E.C."/>
        </authorList>
    </citation>
    <scope>NUCLEOTIDE SEQUENCE [LARGE SCALE GENOMIC DNA]</scope>
    <source>
        <strain evidence="1">Bat1K_MPI-CBG_1</strain>
    </source>
</reference>
<dbReference type="AlphaFoldDB" id="A0A833ZTX9"/>
<sequence length="166" mass="18455">MNSPVRLRVSPSTSTPTGVFNQWFEALFPRRWDPGLHGLSHSPVSPGLSARERGTTWFTSHLARHSPPQSATLMGSPAAALPRTPLPQQPVSAPPAGLGECVFFNSLVVGLLYCPIFCHFRGFFLFVFKLLLSFFWLCKEVQCVYLHLHLGQKSNDFLKSSPKDDS</sequence>
<accession>A0A833ZTX9</accession>
<organism evidence="1 2">
    <name type="scientific">Phyllostomus discolor</name>
    <name type="common">pale spear-nosed bat</name>
    <dbReference type="NCBI Taxonomy" id="89673"/>
    <lineage>
        <taxon>Eukaryota</taxon>
        <taxon>Metazoa</taxon>
        <taxon>Chordata</taxon>
        <taxon>Craniata</taxon>
        <taxon>Vertebrata</taxon>
        <taxon>Euteleostomi</taxon>
        <taxon>Mammalia</taxon>
        <taxon>Eutheria</taxon>
        <taxon>Laurasiatheria</taxon>
        <taxon>Chiroptera</taxon>
        <taxon>Yangochiroptera</taxon>
        <taxon>Phyllostomidae</taxon>
        <taxon>Phyllostominae</taxon>
        <taxon>Phyllostomus</taxon>
    </lineage>
</organism>
<dbReference type="Proteomes" id="UP000664940">
    <property type="component" value="Unassembled WGS sequence"/>
</dbReference>
<comment type="caution">
    <text evidence="1">The sequence shown here is derived from an EMBL/GenBank/DDBJ whole genome shotgun (WGS) entry which is preliminary data.</text>
</comment>
<evidence type="ECO:0000313" key="1">
    <source>
        <dbReference type="EMBL" id="KAF6099855.1"/>
    </source>
</evidence>
<evidence type="ECO:0000313" key="2">
    <source>
        <dbReference type="Proteomes" id="UP000664940"/>
    </source>
</evidence>
<name>A0A833ZTX9_9CHIR</name>
<dbReference type="EMBL" id="JABVXQ010000007">
    <property type="protein sequence ID" value="KAF6099855.1"/>
    <property type="molecule type" value="Genomic_DNA"/>
</dbReference>